<keyword evidence="6" id="KW-0223">Dioxygenase</keyword>
<comment type="caution">
    <text evidence="12">The sequence shown here is derived from an EMBL/GenBank/DDBJ whole genome shotgun (WGS) entry which is preliminary data.</text>
</comment>
<dbReference type="GO" id="GO:0045329">
    <property type="term" value="P:carnitine biosynthetic process"/>
    <property type="evidence" value="ECO:0007669"/>
    <property type="project" value="UniProtKB-KW"/>
</dbReference>
<evidence type="ECO:0000256" key="5">
    <source>
        <dbReference type="ARBA" id="ARBA00022873"/>
    </source>
</evidence>
<dbReference type="FunFam" id="3.60.130.10:FF:000001">
    <property type="entry name" value="Trimethyllysine dioxygenase, mitochondrial"/>
    <property type="match status" value="1"/>
</dbReference>
<dbReference type="Pfam" id="PF02668">
    <property type="entry name" value="TauD"/>
    <property type="match status" value="1"/>
</dbReference>
<proteinExistence type="inferred from homology"/>
<dbReference type="SUPFAM" id="SSF51197">
    <property type="entry name" value="Clavaminate synthase-like"/>
    <property type="match status" value="1"/>
</dbReference>
<dbReference type="AlphaFoldDB" id="A0AAD5SC37"/>
<evidence type="ECO:0000256" key="9">
    <source>
        <dbReference type="SAM" id="MobiDB-lite"/>
    </source>
</evidence>
<evidence type="ECO:0000256" key="1">
    <source>
        <dbReference type="ARBA" id="ARBA00001954"/>
    </source>
</evidence>
<evidence type="ECO:0000313" key="12">
    <source>
        <dbReference type="EMBL" id="KAJ3051886.1"/>
    </source>
</evidence>
<dbReference type="FunFam" id="3.30.2020.30:FF:000002">
    <property type="entry name" value="Putative gamma-butyrobetaine dioxygenase"/>
    <property type="match status" value="1"/>
</dbReference>
<dbReference type="PANTHER" id="PTHR10696:SF25">
    <property type="entry name" value="OXIDOREDUCTASE AIM17-RELATED"/>
    <property type="match status" value="1"/>
</dbReference>
<evidence type="ECO:0000256" key="2">
    <source>
        <dbReference type="ARBA" id="ARBA00001961"/>
    </source>
</evidence>
<dbReference type="PANTHER" id="PTHR10696">
    <property type="entry name" value="GAMMA-BUTYROBETAINE HYDROXYLASE-RELATED"/>
    <property type="match status" value="1"/>
</dbReference>
<dbReference type="EMBL" id="JADGJD010000348">
    <property type="protein sequence ID" value="KAJ3051886.1"/>
    <property type="molecule type" value="Genomic_DNA"/>
</dbReference>
<feature type="domain" description="Gamma-butyrobetaine hydroxylase-like N-terminal" evidence="11">
    <location>
        <begin position="30"/>
        <end position="105"/>
    </location>
</feature>
<keyword evidence="7" id="KW-0560">Oxidoreductase</keyword>
<dbReference type="InterPro" id="IPR010376">
    <property type="entry name" value="GBBH-like_N"/>
</dbReference>
<dbReference type="GO" id="GO:0005739">
    <property type="term" value="C:mitochondrion"/>
    <property type="evidence" value="ECO:0007669"/>
    <property type="project" value="TreeGrafter"/>
</dbReference>
<keyword evidence="5" id="KW-0124">Carnitine biosynthesis</keyword>
<comment type="cofactor">
    <cofactor evidence="1">
        <name>Fe(2+)</name>
        <dbReference type="ChEBI" id="CHEBI:29033"/>
    </cofactor>
</comment>
<dbReference type="Gene3D" id="3.30.2020.30">
    <property type="match status" value="1"/>
</dbReference>
<gene>
    <name evidence="12" type="ORF">HK097_007100</name>
</gene>
<dbReference type="InterPro" id="IPR042098">
    <property type="entry name" value="TauD-like_sf"/>
</dbReference>
<dbReference type="GO" id="GO:0016706">
    <property type="term" value="F:2-oxoglutarate-dependent dioxygenase activity"/>
    <property type="evidence" value="ECO:0007669"/>
    <property type="project" value="UniProtKB-ARBA"/>
</dbReference>
<evidence type="ECO:0000256" key="4">
    <source>
        <dbReference type="ARBA" id="ARBA00022723"/>
    </source>
</evidence>
<feature type="compositionally biased region" description="Low complexity" evidence="9">
    <location>
        <begin position="29"/>
        <end position="40"/>
    </location>
</feature>
<evidence type="ECO:0000259" key="10">
    <source>
        <dbReference type="Pfam" id="PF02668"/>
    </source>
</evidence>
<evidence type="ECO:0000313" key="13">
    <source>
        <dbReference type="Proteomes" id="UP001212841"/>
    </source>
</evidence>
<feature type="region of interest" description="Disordered" evidence="9">
    <location>
        <begin position="22"/>
        <end position="43"/>
    </location>
</feature>
<evidence type="ECO:0000256" key="6">
    <source>
        <dbReference type="ARBA" id="ARBA00022964"/>
    </source>
</evidence>
<evidence type="ECO:0000256" key="3">
    <source>
        <dbReference type="ARBA" id="ARBA00008654"/>
    </source>
</evidence>
<dbReference type="InterPro" id="IPR003819">
    <property type="entry name" value="TauD/TfdA-like"/>
</dbReference>
<dbReference type="CDD" id="cd00250">
    <property type="entry name" value="CAS_like"/>
    <property type="match status" value="1"/>
</dbReference>
<protein>
    <recommendedName>
        <fullName evidence="14">Clavaminate synthase-like protein</fullName>
    </recommendedName>
</protein>
<dbReference type="InterPro" id="IPR038492">
    <property type="entry name" value="GBBH-like_N_sf"/>
</dbReference>
<sequence>MSRALRCSRILSQRSCTKTLKRHNHHKPTLQQSQTSLTLTWPEPTKTPSKFHYTWLRDNCQCPQCIHPSNRQKLHSSGDISSSAHPDSIELLDNPSGKQLKIVWPESSMRPPRPGVIGAGRQIGKHTSTYDLAWLDYRSYSKSHMQARYAALEPTMWNQSSYGKARKDVTYDDVMNQSDPTGFRSALEQLSHYGLCFIKGVPTNDRQVEELAKRFGCIRETFYGTSWDVKSVPEAKNIAYTSLPLGLHMDLLYFEAPPGLQFLHCLRNTVKGGHSIFVDSYRAIQHLKTHHPKDFETLTRVPVTFHYQNDNHHFHFRRPTIIPNDLNEYWQVYYAPPFQGPMECEEGDVEAFYEAFRRFSDLMNDPELVYTTLLGEGDCVVFANRRVLHGRTEFDAGSGERHLKGTYVDWDDFKDRARVYGVGKVRV</sequence>
<keyword evidence="8" id="KW-0408">Iron</keyword>
<keyword evidence="13" id="KW-1185">Reference proteome</keyword>
<comment type="cofactor">
    <cofactor evidence="2">
        <name>L-ascorbate</name>
        <dbReference type="ChEBI" id="CHEBI:38290"/>
    </cofactor>
</comment>
<dbReference type="Pfam" id="PF06155">
    <property type="entry name" value="GBBH-like_N"/>
    <property type="match status" value="1"/>
</dbReference>
<dbReference type="GO" id="GO:0046872">
    <property type="term" value="F:metal ion binding"/>
    <property type="evidence" value="ECO:0007669"/>
    <property type="project" value="UniProtKB-KW"/>
</dbReference>
<dbReference type="Gene3D" id="3.60.130.10">
    <property type="entry name" value="Clavaminate synthase-like"/>
    <property type="match status" value="1"/>
</dbReference>
<evidence type="ECO:0000256" key="7">
    <source>
        <dbReference type="ARBA" id="ARBA00023002"/>
    </source>
</evidence>
<name>A0AAD5SC37_9FUNG</name>
<keyword evidence="4" id="KW-0479">Metal-binding</keyword>
<feature type="domain" description="TauD/TfdA-like" evidence="10">
    <location>
        <begin position="164"/>
        <end position="407"/>
    </location>
</feature>
<evidence type="ECO:0000256" key="8">
    <source>
        <dbReference type="ARBA" id="ARBA00023004"/>
    </source>
</evidence>
<dbReference type="InterPro" id="IPR050411">
    <property type="entry name" value="AlphaKG_dependent_hydroxylases"/>
</dbReference>
<evidence type="ECO:0008006" key="14">
    <source>
        <dbReference type="Google" id="ProtNLM"/>
    </source>
</evidence>
<organism evidence="12 13">
    <name type="scientific">Rhizophlyctis rosea</name>
    <dbReference type="NCBI Taxonomy" id="64517"/>
    <lineage>
        <taxon>Eukaryota</taxon>
        <taxon>Fungi</taxon>
        <taxon>Fungi incertae sedis</taxon>
        <taxon>Chytridiomycota</taxon>
        <taxon>Chytridiomycota incertae sedis</taxon>
        <taxon>Chytridiomycetes</taxon>
        <taxon>Rhizophlyctidales</taxon>
        <taxon>Rhizophlyctidaceae</taxon>
        <taxon>Rhizophlyctis</taxon>
    </lineage>
</organism>
<reference evidence="12" key="1">
    <citation type="submission" date="2020-05" db="EMBL/GenBank/DDBJ databases">
        <title>Phylogenomic resolution of chytrid fungi.</title>
        <authorList>
            <person name="Stajich J.E."/>
            <person name="Amses K."/>
            <person name="Simmons R."/>
            <person name="Seto K."/>
            <person name="Myers J."/>
            <person name="Bonds A."/>
            <person name="Quandt C.A."/>
            <person name="Barry K."/>
            <person name="Liu P."/>
            <person name="Grigoriev I."/>
            <person name="Longcore J.E."/>
            <person name="James T.Y."/>
        </authorList>
    </citation>
    <scope>NUCLEOTIDE SEQUENCE</scope>
    <source>
        <strain evidence="12">JEL0318</strain>
    </source>
</reference>
<evidence type="ECO:0000259" key="11">
    <source>
        <dbReference type="Pfam" id="PF06155"/>
    </source>
</evidence>
<dbReference type="Proteomes" id="UP001212841">
    <property type="component" value="Unassembled WGS sequence"/>
</dbReference>
<comment type="similarity">
    <text evidence="3">Belongs to the gamma-BBH/TMLD family.</text>
</comment>
<accession>A0AAD5SC37</accession>